<dbReference type="AlphaFoldDB" id="A0AAN5VLM9"/>
<organism evidence="1 2">
    <name type="scientific">Clostridioides difficile</name>
    <name type="common">Peptoclostridium difficile</name>
    <dbReference type="NCBI Taxonomy" id="1496"/>
    <lineage>
        <taxon>Bacteria</taxon>
        <taxon>Bacillati</taxon>
        <taxon>Bacillota</taxon>
        <taxon>Clostridia</taxon>
        <taxon>Peptostreptococcales</taxon>
        <taxon>Peptostreptococcaceae</taxon>
        <taxon>Clostridioides</taxon>
    </lineage>
</organism>
<reference evidence="1" key="2">
    <citation type="submission" date="2021-06" db="EMBL/GenBank/DDBJ databases">
        <authorList>
            <consortium name="NCBI Pathogen Detection Project"/>
        </authorList>
    </citation>
    <scope>NUCLEOTIDE SEQUENCE</scope>
    <source>
        <strain evidence="1">HN1000</strain>
    </source>
</reference>
<protein>
    <submittedName>
        <fullName evidence="1">Uncharacterized protein</fullName>
    </submittedName>
</protein>
<name>A0AAN5VLM9_CLODI</name>
<accession>A0AAN5VLM9</accession>
<comment type="caution">
    <text evidence="1">The sequence shown here is derived from an EMBL/GenBank/DDBJ whole genome shotgun (WGS) entry which is preliminary data.</text>
</comment>
<dbReference type="InterPro" id="IPR036412">
    <property type="entry name" value="HAD-like_sf"/>
</dbReference>
<dbReference type="Proteomes" id="UP000878956">
    <property type="component" value="Unassembled WGS sequence"/>
</dbReference>
<reference evidence="1" key="1">
    <citation type="journal article" date="2018" name="Genome Biol.">
        <title>SKESA: strategic k-mer extension for scrupulous assemblies.</title>
        <authorList>
            <person name="Souvorov A."/>
            <person name="Agarwala R."/>
            <person name="Lipman D.J."/>
        </authorList>
    </citation>
    <scope>NUCLEOTIDE SEQUENCE</scope>
    <source>
        <strain evidence="1">HN1000</strain>
    </source>
</reference>
<dbReference type="RefSeq" id="WP_009899501.1">
    <property type="nucleotide sequence ID" value="NZ_FUQT01000003.1"/>
</dbReference>
<dbReference type="SUPFAM" id="SSF56784">
    <property type="entry name" value="HAD-like"/>
    <property type="match status" value="1"/>
</dbReference>
<evidence type="ECO:0000313" key="2">
    <source>
        <dbReference type="Proteomes" id="UP000878956"/>
    </source>
</evidence>
<dbReference type="EMBL" id="DAEPXK010000019">
    <property type="protein sequence ID" value="HBH1542573.1"/>
    <property type="molecule type" value="Genomic_DNA"/>
</dbReference>
<sequence>MKEYKDDLATIYIDVDDTITPDMGNSFFPKAIESIIKLSKKANIIIWSKGGLNYTKEIINKANLVDYIAFCMPKPDLIIDDLSFSDFSYSKMINRGMWDLDIDKLEGNWVNDRINVEKI</sequence>
<proteinExistence type="predicted"/>
<gene>
    <name evidence="1" type="ORF">KRM00_002059</name>
</gene>
<evidence type="ECO:0000313" key="1">
    <source>
        <dbReference type="EMBL" id="HBH1542573.1"/>
    </source>
</evidence>